<evidence type="ECO:0000313" key="1">
    <source>
        <dbReference type="EMBL" id="CCK77394.1"/>
    </source>
</evidence>
<organism evidence="1 2">
    <name type="scientific">Oleispira antarctica RB-8</name>
    <dbReference type="NCBI Taxonomy" id="698738"/>
    <lineage>
        <taxon>Bacteria</taxon>
        <taxon>Pseudomonadati</taxon>
        <taxon>Pseudomonadota</taxon>
        <taxon>Gammaproteobacteria</taxon>
        <taxon>Oceanospirillales</taxon>
        <taxon>Oceanospirillaceae</taxon>
        <taxon>Oleispira</taxon>
    </lineage>
</organism>
<evidence type="ECO:0000313" key="2">
    <source>
        <dbReference type="Proteomes" id="UP000032749"/>
    </source>
</evidence>
<protein>
    <submittedName>
        <fullName evidence="1">Uncharacterized protein</fullName>
    </submittedName>
</protein>
<sequence>MLNGVTKFSVFLCFTFITLFSYAFELTPEAVNGVYQLATPERSAAGQTQKLQVEYGEMNGQKMLATRACPRCPAAGYKLLDDATNELERPVFFNSMGIYIMAYDENTFVSIMADGQLGKSIWNTIAYANVYSKQGTPTITLDAGKAFALGEAKRLMTGEGVAKFEVLGGSGTYYAAVPQAVGSKQYDQIEVMLESNKQIILEGMNCRSCTSSTYIYEAELSQAIGKPVYEMGHMGRFLIEQDKGVIWVASGPLGKQLWQEHSRYNVLGQDKTAMRQISQDKAAQDSMDSTLQTYAVNAKAAVTARYAREELKRTANNELPSKGMDDTDLNQSALIAAQDWANRYSWKEQLQYVYITDRDWSILRHKVTGIQTGRRIQGVITMQRGDGLCSYQQAVFEQAYNGTGYQVTVMTGVVPGQNKLDCRKI</sequence>
<reference evidence="1 2" key="1">
    <citation type="journal article" date="2013" name="Nat. Commun.">
        <title>Genome sequence and functional genomic analysis of the oil-degrading bacterium Oleispira antarctica.</title>
        <authorList>
            <person name="Kube M."/>
            <person name="Chernikova T.N."/>
            <person name="Al-Ramahi Y."/>
            <person name="Beloqui A."/>
            <person name="Lopez-Cortez N."/>
            <person name="Guazzaroni M.E."/>
            <person name="Heipieper H.J."/>
            <person name="Klages S."/>
            <person name="Kotsyurbenko O.R."/>
            <person name="Langer I."/>
            <person name="Nechitaylo T.Y."/>
            <person name="Lunsdorf H."/>
            <person name="Fernandez M."/>
            <person name="Juarez S."/>
            <person name="Ciordia S."/>
            <person name="Singer A."/>
            <person name="Kagan O."/>
            <person name="Egorova O."/>
            <person name="Petit P.A."/>
            <person name="Stogios P."/>
            <person name="Kim Y."/>
            <person name="Tchigvintsev A."/>
            <person name="Flick R."/>
            <person name="Denaro R."/>
            <person name="Genovese M."/>
            <person name="Albar J.P."/>
            <person name="Reva O.N."/>
            <person name="Martinez-Gomariz M."/>
            <person name="Tran H."/>
            <person name="Ferrer M."/>
            <person name="Savchenko A."/>
            <person name="Yakunin A.F."/>
            <person name="Yakimov M.M."/>
            <person name="Golyshina O.V."/>
            <person name="Reinhardt R."/>
            <person name="Golyshin P.N."/>
        </authorList>
    </citation>
    <scope>NUCLEOTIDE SEQUENCE [LARGE SCALE GENOMIC DNA]</scope>
</reference>
<name>R4YV12_OLEAN</name>
<keyword evidence="2" id="KW-1185">Reference proteome</keyword>
<dbReference type="STRING" id="698738.OLEAN_C32180"/>
<dbReference type="AlphaFoldDB" id="R4YV12"/>
<gene>
    <name evidence="1" type="ORF">OLEAN_C32180</name>
</gene>
<accession>R4YV12</accession>
<dbReference type="KEGG" id="oai:OLEAN_C32180"/>
<proteinExistence type="predicted"/>
<dbReference type="Proteomes" id="UP000032749">
    <property type="component" value="Chromosome"/>
</dbReference>
<dbReference type="OrthoDB" id="1190150at2"/>
<dbReference type="PATRIC" id="fig|698738.3.peg.3346"/>
<dbReference type="EMBL" id="FO203512">
    <property type="protein sequence ID" value="CCK77394.1"/>
    <property type="molecule type" value="Genomic_DNA"/>
</dbReference>
<dbReference type="HOGENOM" id="CLU_645416_0_0_6"/>